<organism evidence="1">
    <name type="scientific">Cacopsylla melanoneura</name>
    <dbReference type="NCBI Taxonomy" id="428564"/>
    <lineage>
        <taxon>Eukaryota</taxon>
        <taxon>Metazoa</taxon>
        <taxon>Ecdysozoa</taxon>
        <taxon>Arthropoda</taxon>
        <taxon>Hexapoda</taxon>
        <taxon>Insecta</taxon>
        <taxon>Pterygota</taxon>
        <taxon>Neoptera</taxon>
        <taxon>Paraneoptera</taxon>
        <taxon>Hemiptera</taxon>
        <taxon>Sternorrhyncha</taxon>
        <taxon>Psylloidea</taxon>
        <taxon>Psyllidae</taxon>
        <taxon>Psyllinae</taxon>
        <taxon>Cacopsylla</taxon>
    </lineage>
</organism>
<dbReference type="EMBL" id="HBUF01413183">
    <property type="protein sequence ID" value="CAG6739417.1"/>
    <property type="molecule type" value="Transcribed_RNA"/>
</dbReference>
<dbReference type="AlphaFoldDB" id="A0A8D8Z459"/>
<proteinExistence type="predicted"/>
<sequence>MDENDNVVSLPGKKIKLGEKHSLQFASFIALLVPRRGSCNLLEKRKNVLCVLTCFACMRLHFDWLKFQLGLSKQYSYLLSNTFRKKIDAPCIHSTSRSFEQEIDVY</sequence>
<accession>A0A8D8Z459</accession>
<name>A0A8D8Z459_9HEMI</name>
<protein>
    <submittedName>
        <fullName evidence="1">Uncharacterized protein</fullName>
    </submittedName>
</protein>
<reference evidence="1" key="1">
    <citation type="submission" date="2021-05" db="EMBL/GenBank/DDBJ databases">
        <authorList>
            <person name="Alioto T."/>
            <person name="Alioto T."/>
            <person name="Gomez Garrido J."/>
        </authorList>
    </citation>
    <scope>NUCLEOTIDE SEQUENCE</scope>
</reference>
<evidence type="ECO:0000313" key="1">
    <source>
        <dbReference type="EMBL" id="CAG6739417.1"/>
    </source>
</evidence>